<feature type="domain" description="GAF" evidence="1">
    <location>
        <begin position="26"/>
        <end position="168"/>
    </location>
</feature>
<dbReference type="Pfam" id="PF01590">
    <property type="entry name" value="GAF"/>
    <property type="match status" value="1"/>
</dbReference>
<keyword evidence="3" id="KW-1185">Reference proteome</keyword>
<dbReference type="RefSeq" id="WP_189489157.1">
    <property type="nucleotide sequence ID" value="NZ_BMZO01000004.1"/>
</dbReference>
<evidence type="ECO:0000259" key="1">
    <source>
        <dbReference type="SMART" id="SM00065"/>
    </source>
</evidence>
<accession>A0A8J3GGY4</accession>
<reference evidence="2" key="1">
    <citation type="journal article" date="2014" name="Int. J. Syst. Evol. Microbiol.">
        <title>Complete genome sequence of Corynebacterium casei LMG S-19264T (=DSM 44701T), isolated from a smear-ripened cheese.</title>
        <authorList>
            <consortium name="US DOE Joint Genome Institute (JGI-PGF)"/>
            <person name="Walter F."/>
            <person name="Albersmeier A."/>
            <person name="Kalinowski J."/>
            <person name="Ruckert C."/>
        </authorList>
    </citation>
    <scope>NUCLEOTIDE SEQUENCE</scope>
    <source>
        <strain evidence="2">KCTC 42097</strain>
    </source>
</reference>
<evidence type="ECO:0000313" key="3">
    <source>
        <dbReference type="Proteomes" id="UP000641137"/>
    </source>
</evidence>
<name>A0A8J3GGY4_9HYPH</name>
<dbReference type="AlphaFoldDB" id="A0A8J3GGY4"/>
<dbReference type="InterPro" id="IPR029016">
    <property type="entry name" value="GAF-like_dom_sf"/>
</dbReference>
<dbReference type="InterPro" id="IPR003018">
    <property type="entry name" value="GAF"/>
</dbReference>
<gene>
    <name evidence="2" type="ORF">GCM10010136_13370</name>
</gene>
<evidence type="ECO:0000313" key="2">
    <source>
        <dbReference type="EMBL" id="GHC68551.1"/>
    </source>
</evidence>
<dbReference type="SUPFAM" id="SSF55781">
    <property type="entry name" value="GAF domain-like"/>
    <property type="match status" value="1"/>
</dbReference>
<dbReference type="PANTHER" id="PTHR43102">
    <property type="entry name" value="SLR1143 PROTEIN"/>
    <property type="match status" value="1"/>
</dbReference>
<dbReference type="Gene3D" id="3.30.450.40">
    <property type="match status" value="1"/>
</dbReference>
<dbReference type="PANTHER" id="PTHR43102:SF2">
    <property type="entry name" value="GAF DOMAIN-CONTAINING PROTEIN"/>
    <property type="match status" value="1"/>
</dbReference>
<dbReference type="EMBL" id="BMZO01000004">
    <property type="protein sequence ID" value="GHC68551.1"/>
    <property type="molecule type" value="Genomic_DNA"/>
</dbReference>
<proteinExistence type="predicted"/>
<comment type="caution">
    <text evidence="2">The sequence shown here is derived from an EMBL/GenBank/DDBJ whole genome shotgun (WGS) entry which is preliminary data.</text>
</comment>
<dbReference type="SMART" id="SM00065">
    <property type="entry name" value="GAF"/>
    <property type="match status" value="1"/>
</dbReference>
<sequence>MRHQAKLNDPQGRLAAVNRIAVWGKTRNPEFGPLSDLIASVFHAPIAIVSLIDDKRQWYVSSIGMEQSELPSELTFCQYTIRQQQVLAIEDTTRDERVRNHPLVIGHPHIRSYLGVPLTTADGYNVGTVCICDFAPRRFSARDFSILSDIAKVAMGYFDLRQIAMRSLDRRVVAASFSGAG</sequence>
<reference evidence="2" key="2">
    <citation type="submission" date="2020-09" db="EMBL/GenBank/DDBJ databases">
        <authorList>
            <person name="Sun Q."/>
            <person name="Kim S."/>
        </authorList>
    </citation>
    <scope>NUCLEOTIDE SEQUENCE</scope>
    <source>
        <strain evidence="2">KCTC 42097</strain>
    </source>
</reference>
<organism evidence="2 3">
    <name type="scientific">Limoniibacter endophyticus</name>
    <dbReference type="NCBI Taxonomy" id="1565040"/>
    <lineage>
        <taxon>Bacteria</taxon>
        <taxon>Pseudomonadati</taxon>
        <taxon>Pseudomonadota</taxon>
        <taxon>Alphaproteobacteria</taxon>
        <taxon>Hyphomicrobiales</taxon>
        <taxon>Bartonellaceae</taxon>
        <taxon>Limoniibacter</taxon>
    </lineage>
</organism>
<protein>
    <recommendedName>
        <fullName evidence="1">GAF domain-containing protein</fullName>
    </recommendedName>
</protein>
<dbReference type="Proteomes" id="UP000641137">
    <property type="component" value="Unassembled WGS sequence"/>
</dbReference>